<dbReference type="OrthoDB" id="9814204at2"/>
<evidence type="ECO:0000259" key="1">
    <source>
        <dbReference type="Pfam" id="PF00144"/>
    </source>
</evidence>
<comment type="caution">
    <text evidence="2">The sequence shown here is derived from an EMBL/GenBank/DDBJ whole genome shotgun (WGS) entry which is preliminary data.</text>
</comment>
<dbReference type="AlphaFoldDB" id="A0A1I4SGM8"/>
<dbReference type="InterPro" id="IPR050789">
    <property type="entry name" value="Diverse_Enzym_Activities"/>
</dbReference>
<reference evidence="2 3" key="1">
    <citation type="submission" date="2017-12" db="EMBL/GenBank/DDBJ databases">
        <title>Anaerobic carbon monoxide metabolism by Pleomorphomonas carboxyditropha sp. nov., a new mesophilic hydrogenogenic carboxidotroph.</title>
        <authorList>
            <person name="Esquivel-Elizondo S."/>
            <person name="Krajmalnik-Brown R."/>
        </authorList>
    </citation>
    <scope>NUCLEOTIDE SEQUENCE [LARGE SCALE GENOMIC DNA]</scope>
    <source>
        <strain evidence="2 3">R5-392</strain>
    </source>
</reference>
<gene>
    <name evidence="2" type="ORF">CXZ10_12555</name>
</gene>
<feature type="domain" description="Beta-lactamase-related" evidence="1">
    <location>
        <begin position="17"/>
        <end position="318"/>
    </location>
</feature>
<accession>A0A1I4SGM8</accession>
<protein>
    <submittedName>
        <fullName evidence="2">Serine hydrolase</fullName>
    </submittedName>
</protein>
<dbReference type="Pfam" id="PF00144">
    <property type="entry name" value="Beta-lactamase"/>
    <property type="match status" value="1"/>
</dbReference>
<dbReference type="SUPFAM" id="SSF56601">
    <property type="entry name" value="beta-lactamase/transpeptidase-like"/>
    <property type="match status" value="1"/>
</dbReference>
<dbReference type="PANTHER" id="PTHR43283:SF7">
    <property type="entry name" value="BETA-LACTAMASE-RELATED DOMAIN-CONTAINING PROTEIN"/>
    <property type="match status" value="1"/>
</dbReference>
<sequence length="344" mass="37970">MSKPDASRTTAFSTIEARLEQAIASGHIAGLHGMVLTRNGRTIAERYFSGRDYTWGVDLGVVDHGPDTLHDLRSVTKSIVSLLYGIALERKQVPPPETPLLDALPRYVDLADETRRRITIADALTMSMGTLWDETVPYTSDANSEIAMERSPDRLRYALDRPIVEPPGRNWIYNGGAAALIGAIVAEGAGQPIEDFAKDTLFEPLGIDRFEWVRSWDGVAAAASGLRLTARDLAKIGNMLLAGGRWNERPIVSGEWIERSTRPRFSATPDNGYGYFWWTGTSTLATVGSALPWYAGFGNGGQWLLVFPAARVVLSLFFGNYDQPEFWLPPTRLWNDVILPALSD</sequence>
<name>A0A1I4SGM8_9HYPH</name>
<dbReference type="Proteomes" id="UP000233491">
    <property type="component" value="Unassembled WGS sequence"/>
</dbReference>
<keyword evidence="3" id="KW-1185">Reference proteome</keyword>
<dbReference type="InterPro" id="IPR012338">
    <property type="entry name" value="Beta-lactam/transpept-like"/>
</dbReference>
<dbReference type="InterPro" id="IPR001466">
    <property type="entry name" value="Beta-lactam-related"/>
</dbReference>
<dbReference type="GO" id="GO:0016787">
    <property type="term" value="F:hydrolase activity"/>
    <property type="evidence" value="ECO:0007669"/>
    <property type="project" value="UniProtKB-KW"/>
</dbReference>
<keyword evidence="2" id="KW-0378">Hydrolase</keyword>
<organism evidence="2 3">
    <name type="scientific">Pleomorphomonas diazotrophica</name>
    <dbReference type="NCBI Taxonomy" id="1166257"/>
    <lineage>
        <taxon>Bacteria</taxon>
        <taxon>Pseudomonadati</taxon>
        <taxon>Pseudomonadota</taxon>
        <taxon>Alphaproteobacteria</taxon>
        <taxon>Hyphomicrobiales</taxon>
        <taxon>Pleomorphomonadaceae</taxon>
        <taxon>Pleomorphomonas</taxon>
    </lineage>
</organism>
<dbReference type="Gene3D" id="3.40.710.10">
    <property type="entry name" value="DD-peptidase/beta-lactamase superfamily"/>
    <property type="match status" value="1"/>
</dbReference>
<evidence type="ECO:0000313" key="3">
    <source>
        <dbReference type="Proteomes" id="UP000233491"/>
    </source>
</evidence>
<dbReference type="PANTHER" id="PTHR43283">
    <property type="entry name" value="BETA-LACTAMASE-RELATED"/>
    <property type="match status" value="1"/>
</dbReference>
<proteinExistence type="predicted"/>
<evidence type="ECO:0000313" key="2">
    <source>
        <dbReference type="EMBL" id="PKR88941.1"/>
    </source>
</evidence>
<dbReference type="EMBL" id="PJNW01000009">
    <property type="protein sequence ID" value="PKR88941.1"/>
    <property type="molecule type" value="Genomic_DNA"/>
</dbReference>
<dbReference type="RefSeq" id="WP_101289686.1">
    <property type="nucleotide sequence ID" value="NZ_FOUQ01000003.1"/>
</dbReference>